<accession>A0A1S3Z9N7</accession>
<name>A0A1S3Z9N7_TOBAC</name>
<dbReference type="Proteomes" id="UP000790787">
    <property type="component" value="Chromosome 14"/>
</dbReference>
<dbReference type="PaxDb" id="4097-A0A1S3Z9N7"/>
<evidence type="ECO:0000259" key="1">
    <source>
        <dbReference type="SMART" id="SM00256"/>
    </source>
</evidence>
<dbReference type="STRING" id="4097.A0A1S3Z9N7"/>
<evidence type="ECO:0000313" key="3">
    <source>
        <dbReference type="RefSeq" id="XP_016461131.1"/>
    </source>
</evidence>
<dbReference type="RefSeq" id="XP_016461131.1">
    <property type="nucleotide sequence ID" value="XM_016605645.2"/>
</dbReference>
<keyword evidence="2" id="KW-1185">Reference proteome</keyword>
<gene>
    <name evidence="3" type="primary">LOC107784500</name>
</gene>
<dbReference type="PANTHER" id="PTHR31672:SF13">
    <property type="entry name" value="F-BOX PROTEIN CPR30-LIKE"/>
    <property type="match status" value="1"/>
</dbReference>
<dbReference type="RefSeq" id="XP_016461131.1">
    <property type="nucleotide sequence ID" value="XM_016605645.1"/>
</dbReference>
<dbReference type="InterPro" id="IPR001810">
    <property type="entry name" value="F-box_dom"/>
</dbReference>
<dbReference type="InterPro" id="IPR011043">
    <property type="entry name" value="Gal_Oxase/kelch_b-propeller"/>
</dbReference>
<reference evidence="2" key="1">
    <citation type="journal article" date="2014" name="Nat. Commun.">
        <title>The tobacco genome sequence and its comparison with those of tomato and potato.</title>
        <authorList>
            <person name="Sierro N."/>
            <person name="Battey J.N."/>
            <person name="Ouadi S."/>
            <person name="Bakaher N."/>
            <person name="Bovet L."/>
            <person name="Willig A."/>
            <person name="Goepfert S."/>
            <person name="Peitsch M.C."/>
            <person name="Ivanov N.V."/>
        </authorList>
    </citation>
    <scope>NUCLEOTIDE SEQUENCE [LARGE SCALE GENOMIC DNA]</scope>
</reference>
<dbReference type="Pfam" id="PF00646">
    <property type="entry name" value="F-box"/>
    <property type="match status" value="1"/>
</dbReference>
<dbReference type="SUPFAM" id="SSF50965">
    <property type="entry name" value="Galactose oxidase, central domain"/>
    <property type="match status" value="1"/>
</dbReference>
<evidence type="ECO:0000313" key="2">
    <source>
        <dbReference type="Proteomes" id="UP000790787"/>
    </source>
</evidence>
<dbReference type="InterPro" id="IPR017451">
    <property type="entry name" value="F-box-assoc_interact_dom"/>
</dbReference>
<dbReference type="PANTHER" id="PTHR31672">
    <property type="entry name" value="BNACNNG10540D PROTEIN"/>
    <property type="match status" value="1"/>
</dbReference>
<reference evidence="3" key="2">
    <citation type="submission" date="2025-08" db="UniProtKB">
        <authorList>
            <consortium name="RefSeq"/>
        </authorList>
    </citation>
    <scope>IDENTIFICATION</scope>
    <source>
        <tissue evidence="3">Leaf</tissue>
    </source>
</reference>
<sequence length="368" mass="42412">MAMSKAETLPQEIIIDILSRLPAKFVGQYKCVSNQWHNFLSDPQFIKFHLTIHAHKEEKKLIYVSASNSLHTITFNHNPQNGTIDAISRKLNFQQLSYNWVRVVGSCNGLVLVLNDEMIKYLINPTTVKYHRIPNFHLAIPLPGSCSVYGLGYDFATDDYKVVSLSRYRGHIESTFVDVYSLRMGLWKRLQSLPHYHAVRMRASGVLVNEALHWLARKAPDYSYVIVAFDLSNEKFLEVPTPATLDNNSFVFNKLSALRGCLCMLFDTLENEVDVWMMREYGDEESWTRFRIARLDLEYGSVPFCSISDDDVVLNVDTEKLTIYNMKEDQWRDMKVDGITAKFERIGTFMESLVSPMFSKGTEGYHRA</sequence>
<dbReference type="InterPro" id="IPR006527">
    <property type="entry name" value="F-box-assoc_dom_typ1"/>
</dbReference>
<dbReference type="Gene3D" id="1.20.1280.50">
    <property type="match status" value="1"/>
</dbReference>
<dbReference type="AlphaFoldDB" id="A0A1S3Z9N7"/>
<dbReference type="Pfam" id="PF07734">
    <property type="entry name" value="FBA_1"/>
    <property type="match status" value="1"/>
</dbReference>
<proteinExistence type="predicted"/>
<feature type="domain" description="F-box" evidence="1">
    <location>
        <begin position="9"/>
        <end position="49"/>
    </location>
</feature>
<protein>
    <submittedName>
        <fullName evidence="3">F-box/kelch-repeat protein At3g06240-like</fullName>
    </submittedName>
</protein>
<dbReference type="OMA" id="ENEVDVW"/>
<dbReference type="OrthoDB" id="591557at2759"/>
<dbReference type="GeneID" id="107784500"/>
<dbReference type="SMART" id="SM00256">
    <property type="entry name" value="FBOX"/>
    <property type="match status" value="1"/>
</dbReference>
<dbReference type="NCBIfam" id="TIGR01640">
    <property type="entry name" value="F_box_assoc_1"/>
    <property type="match status" value="1"/>
</dbReference>
<organism evidence="2 3">
    <name type="scientific">Nicotiana tabacum</name>
    <name type="common">Common tobacco</name>
    <dbReference type="NCBI Taxonomy" id="4097"/>
    <lineage>
        <taxon>Eukaryota</taxon>
        <taxon>Viridiplantae</taxon>
        <taxon>Streptophyta</taxon>
        <taxon>Embryophyta</taxon>
        <taxon>Tracheophyta</taxon>
        <taxon>Spermatophyta</taxon>
        <taxon>Magnoliopsida</taxon>
        <taxon>eudicotyledons</taxon>
        <taxon>Gunneridae</taxon>
        <taxon>Pentapetalae</taxon>
        <taxon>asterids</taxon>
        <taxon>lamiids</taxon>
        <taxon>Solanales</taxon>
        <taxon>Solanaceae</taxon>
        <taxon>Nicotianoideae</taxon>
        <taxon>Nicotianeae</taxon>
        <taxon>Nicotiana</taxon>
    </lineage>
</organism>
<dbReference type="InterPro" id="IPR036047">
    <property type="entry name" value="F-box-like_dom_sf"/>
</dbReference>
<dbReference type="KEGG" id="nta:107784500"/>
<dbReference type="InterPro" id="IPR050796">
    <property type="entry name" value="SCF_F-box_component"/>
</dbReference>
<dbReference type="SUPFAM" id="SSF81383">
    <property type="entry name" value="F-box domain"/>
    <property type="match status" value="1"/>
</dbReference>